<dbReference type="Proteomes" id="UP001059546">
    <property type="component" value="Chromosome IX"/>
</dbReference>
<evidence type="ECO:0000259" key="6">
    <source>
        <dbReference type="PROSITE" id="PS50103"/>
    </source>
</evidence>
<accession>A0A9Q9C4I3</accession>
<dbReference type="PANTHER" id="PTHR12681">
    <property type="entry name" value="ZINC FINGER-CONTAINING PROTEIN P48ZNF"/>
    <property type="match status" value="1"/>
</dbReference>
<organism evidence="7 8">
    <name type="scientific">Encephalitozoon hellem</name>
    <name type="common">Microsporidian parasite</name>
    <dbReference type="NCBI Taxonomy" id="27973"/>
    <lineage>
        <taxon>Eukaryota</taxon>
        <taxon>Fungi</taxon>
        <taxon>Fungi incertae sedis</taxon>
        <taxon>Microsporidia</taxon>
        <taxon>Unikaryonidae</taxon>
        <taxon>Encephalitozoon</taxon>
    </lineage>
</organism>
<dbReference type="EMBL" id="CP075155">
    <property type="protein sequence ID" value="UTX44011.1"/>
    <property type="molecule type" value="Genomic_DNA"/>
</dbReference>
<dbReference type="InterPro" id="IPR036855">
    <property type="entry name" value="Znf_CCCH_sf"/>
</dbReference>
<dbReference type="SUPFAM" id="SSF90229">
    <property type="entry name" value="CCCH zinc finger"/>
    <property type="match status" value="1"/>
</dbReference>
<dbReference type="InterPro" id="IPR032378">
    <property type="entry name" value="ZC3H15/TMA46_C"/>
</dbReference>
<dbReference type="InterPro" id="IPR000571">
    <property type="entry name" value="Znf_CCCH"/>
</dbReference>
<dbReference type="AlphaFoldDB" id="A0A9Q9C4I3"/>
<feature type="zinc finger region" description="C3H1-type" evidence="4">
    <location>
        <begin position="74"/>
        <end position="101"/>
    </location>
</feature>
<dbReference type="GO" id="GO:0008270">
    <property type="term" value="F:zinc ion binding"/>
    <property type="evidence" value="ECO:0007669"/>
    <property type="project" value="UniProtKB-KW"/>
</dbReference>
<evidence type="ECO:0000313" key="8">
    <source>
        <dbReference type="Proteomes" id="UP001059546"/>
    </source>
</evidence>
<dbReference type="GO" id="GO:0005829">
    <property type="term" value="C:cytosol"/>
    <property type="evidence" value="ECO:0007669"/>
    <property type="project" value="TreeGrafter"/>
</dbReference>
<protein>
    <submittedName>
        <fullName evidence="7">DRG-like protein</fullName>
    </submittedName>
</protein>
<evidence type="ECO:0000256" key="4">
    <source>
        <dbReference type="PROSITE-ProRule" id="PRU00723"/>
    </source>
</evidence>
<keyword evidence="1 4" id="KW-0479">Metal-binding</keyword>
<dbReference type="Gene3D" id="3.30.1370.210">
    <property type="match status" value="1"/>
</dbReference>
<feature type="domain" description="C3H1-type" evidence="6">
    <location>
        <begin position="74"/>
        <end position="101"/>
    </location>
</feature>
<dbReference type="PANTHER" id="PTHR12681:SF0">
    <property type="entry name" value="ZINC FINGER CCCH DOMAIN-CONTAINING PROTEIN 15"/>
    <property type="match status" value="1"/>
</dbReference>
<gene>
    <name evidence="7" type="ORF">GPU96_09g17910</name>
</gene>
<name>A0A9Q9C4I3_ENCHE</name>
<dbReference type="GO" id="GO:0003729">
    <property type="term" value="F:mRNA binding"/>
    <property type="evidence" value="ECO:0007669"/>
    <property type="project" value="TreeGrafter"/>
</dbReference>
<dbReference type="Pfam" id="PF16543">
    <property type="entry name" value="DFRP_C"/>
    <property type="match status" value="1"/>
</dbReference>
<evidence type="ECO:0000256" key="3">
    <source>
        <dbReference type="ARBA" id="ARBA00022833"/>
    </source>
</evidence>
<dbReference type="Gene3D" id="6.20.400.10">
    <property type="match status" value="1"/>
</dbReference>
<evidence type="ECO:0000256" key="2">
    <source>
        <dbReference type="ARBA" id="ARBA00022771"/>
    </source>
</evidence>
<evidence type="ECO:0000256" key="1">
    <source>
        <dbReference type="ARBA" id="ARBA00022723"/>
    </source>
</evidence>
<feature type="coiled-coil region" evidence="5">
    <location>
        <begin position="2"/>
        <end position="62"/>
    </location>
</feature>
<evidence type="ECO:0000313" key="7">
    <source>
        <dbReference type="EMBL" id="UTX44011.1"/>
    </source>
</evidence>
<keyword evidence="2 4" id="KW-0863">Zinc-finger</keyword>
<sequence>MVKKQQEAKQKSTRDLRKELEEKAFGLKNKKQKAAILKQIESLNLKEQLEKKEKMKREEKKNIPVKQVIPVGVDPKTIQCVNFLNKVCTEGDACKFAHGEVKKVEKPKEESVPSGPKRICQFLIDALNSGEYNGSWKCPFPKCNDIHRLVDIKENAQVELSLEEYIELSRQSLPEKLTPLTEETFKQWKIRKQREEKEHARKVKALATGTKGIELFETRRDLFKDDEEAGELDYTERCYSESESEEGPK</sequence>
<keyword evidence="5" id="KW-0175">Coiled coil</keyword>
<dbReference type="SMART" id="SM00356">
    <property type="entry name" value="ZnF_C3H1"/>
    <property type="match status" value="1"/>
</dbReference>
<evidence type="ECO:0000256" key="5">
    <source>
        <dbReference type="SAM" id="Coils"/>
    </source>
</evidence>
<keyword evidence="3 4" id="KW-0862">Zinc</keyword>
<reference evidence="7" key="1">
    <citation type="submission" date="2021-05" db="EMBL/GenBank/DDBJ databases">
        <title>Encephalitozoon hellem ATCC 50604 Complete Genome.</title>
        <authorList>
            <person name="Mascarenhas dos Santos A.C."/>
            <person name="Julian A.T."/>
            <person name="Pombert J.-F."/>
        </authorList>
    </citation>
    <scope>NUCLEOTIDE SEQUENCE</scope>
    <source>
        <strain evidence="7">ATCC 50604</strain>
    </source>
</reference>
<proteinExistence type="predicted"/>
<dbReference type="GO" id="GO:0002181">
    <property type="term" value="P:cytoplasmic translation"/>
    <property type="evidence" value="ECO:0007669"/>
    <property type="project" value="TreeGrafter"/>
</dbReference>
<dbReference type="PROSITE" id="PS50103">
    <property type="entry name" value="ZF_C3H1"/>
    <property type="match status" value="1"/>
</dbReference>